<dbReference type="InterPro" id="IPR000014">
    <property type="entry name" value="PAS"/>
</dbReference>
<comment type="catalytic activity">
    <reaction evidence="1">
        <text>ATP + protein L-histidine = ADP + protein N-phospho-L-histidine.</text>
        <dbReference type="EC" id="2.7.13.3"/>
    </reaction>
</comment>
<dbReference type="SMART" id="SM00073">
    <property type="entry name" value="HPT"/>
    <property type="match status" value="1"/>
</dbReference>
<reference evidence="13 14" key="1">
    <citation type="submission" date="2024-02" db="EMBL/GenBank/DDBJ databases">
        <title>A novel Gemmatimonadota bacterium.</title>
        <authorList>
            <person name="Du Z.-J."/>
            <person name="Ye Y.-Q."/>
        </authorList>
    </citation>
    <scope>NUCLEOTIDE SEQUENCE [LARGE SCALE GENOMIC DNA]</scope>
    <source>
        <strain evidence="13 14">DH-20</strain>
    </source>
</reference>
<evidence type="ECO:0000256" key="2">
    <source>
        <dbReference type="ARBA" id="ARBA00012438"/>
    </source>
</evidence>
<feature type="domain" description="Response regulatory" evidence="9">
    <location>
        <begin position="837"/>
        <end position="961"/>
    </location>
</feature>
<dbReference type="InterPro" id="IPR036097">
    <property type="entry name" value="HisK_dim/P_sf"/>
</dbReference>
<accession>A0ABU9EAB6</accession>
<dbReference type="SUPFAM" id="SSF52172">
    <property type="entry name" value="CheY-like"/>
    <property type="match status" value="2"/>
</dbReference>
<evidence type="ECO:0000256" key="1">
    <source>
        <dbReference type="ARBA" id="ARBA00000085"/>
    </source>
</evidence>
<dbReference type="PANTHER" id="PTHR45339:SF3">
    <property type="entry name" value="HISTIDINE KINASE"/>
    <property type="match status" value="1"/>
</dbReference>
<dbReference type="InterPro" id="IPR000700">
    <property type="entry name" value="PAS-assoc_C"/>
</dbReference>
<dbReference type="CDD" id="cd16922">
    <property type="entry name" value="HATPase_EvgS-ArcB-TorS-like"/>
    <property type="match status" value="1"/>
</dbReference>
<dbReference type="SUPFAM" id="SSF47226">
    <property type="entry name" value="Histidine-containing phosphotransfer domain, HPT domain"/>
    <property type="match status" value="1"/>
</dbReference>
<feature type="transmembrane region" description="Helical" evidence="7">
    <location>
        <begin position="127"/>
        <end position="146"/>
    </location>
</feature>
<dbReference type="InterPro" id="IPR005467">
    <property type="entry name" value="His_kinase_dom"/>
</dbReference>
<organism evidence="13 14">
    <name type="scientific">Gaopeijia maritima</name>
    <dbReference type="NCBI Taxonomy" id="3119007"/>
    <lineage>
        <taxon>Bacteria</taxon>
        <taxon>Pseudomonadati</taxon>
        <taxon>Gemmatimonadota</taxon>
        <taxon>Longimicrobiia</taxon>
        <taxon>Gaopeijiales</taxon>
        <taxon>Gaopeijiaceae</taxon>
        <taxon>Gaopeijia</taxon>
    </lineage>
</organism>
<dbReference type="PROSITE" id="PS50109">
    <property type="entry name" value="HIS_KIN"/>
    <property type="match status" value="1"/>
</dbReference>
<evidence type="ECO:0000256" key="7">
    <source>
        <dbReference type="SAM" id="Phobius"/>
    </source>
</evidence>
<feature type="transmembrane region" description="Helical" evidence="7">
    <location>
        <begin position="79"/>
        <end position="97"/>
    </location>
</feature>
<feature type="domain" description="Response regulatory" evidence="9">
    <location>
        <begin position="985"/>
        <end position="1104"/>
    </location>
</feature>
<dbReference type="PROSITE" id="PS50112">
    <property type="entry name" value="PAS"/>
    <property type="match status" value="2"/>
</dbReference>
<dbReference type="Pfam" id="PF08448">
    <property type="entry name" value="PAS_4"/>
    <property type="match status" value="3"/>
</dbReference>
<comment type="caution">
    <text evidence="13">The sequence shown here is derived from an EMBL/GenBank/DDBJ whole genome shotgun (WGS) entry which is preliminary data.</text>
</comment>
<dbReference type="EC" id="2.7.13.3" evidence="2"/>
<feature type="transmembrane region" description="Helical" evidence="7">
    <location>
        <begin position="103"/>
        <end position="120"/>
    </location>
</feature>
<keyword evidence="14" id="KW-1185">Reference proteome</keyword>
<evidence type="ECO:0000259" key="8">
    <source>
        <dbReference type="PROSITE" id="PS50109"/>
    </source>
</evidence>
<keyword evidence="7" id="KW-1133">Transmembrane helix</keyword>
<dbReference type="SUPFAM" id="SSF55874">
    <property type="entry name" value="ATPase domain of HSP90 chaperone/DNA topoisomerase II/histidine kinase"/>
    <property type="match status" value="1"/>
</dbReference>
<dbReference type="Pfam" id="PF00512">
    <property type="entry name" value="HisKA"/>
    <property type="match status" value="1"/>
</dbReference>
<dbReference type="SMART" id="SM00091">
    <property type="entry name" value="PAS"/>
    <property type="match status" value="3"/>
</dbReference>
<feature type="domain" description="Histidine kinase" evidence="8">
    <location>
        <begin position="591"/>
        <end position="815"/>
    </location>
</feature>
<dbReference type="CDD" id="cd00156">
    <property type="entry name" value="REC"/>
    <property type="match status" value="1"/>
</dbReference>
<dbReference type="SUPFAM" id="SSF55785">
    <property type="entry name" value="PYP-like sensor domain (PAS domain)"/>
    <property type="match status" value="3"/>
</dbReference>
<dbReference type="InterPro" id="IPR036641">
    <property type="entry name" value="HPT_dom_sf"/>
</dbReference>
<dbReference type="Gene3D" id="3.30.450.20">
    <property type="entry name" value="PAS domain"/>
    <property type="match status" value="3"/>
</dbReference>
<dbReference type="PRINTS" id="PR00344">
    <property type="entry name" value="BCTRLSENSOR"/>
</dbReference>
<dbReference type="InterPro" id="IPR003594">
    <property type="entry name" value="HATPase_dom"/>
</dbReference>
<feature type="compositionally biased region" description="Low complexity" evidence="6">
    <location>
        <begin position="1110"/>
        <end position="1135"/>
    </location>
</feature>
<protein>
    <recommendedName>
        <fullName evidence="2">histidine kinase</fullName>
        <ecNumber evidence="2">2.7.13.3</ecNumber>
    </recommendedName>
</protein>
<dbReference type="InterPro" id="IPR035965">
    <property type="entry name" value="PAS-like_dom_sf"/>
</dbReference>
<dbReference type="PROSITE" id="PS50894">
    <property type="entry name" value="HPT"/>
    <property type="match status" value="1"/>
</dbReference>
<evidence type="ECO:0000259" key="11">
    <source>
        <dbReference type="PROSITE" id="PS50113"/>
    </source>
</evidence>
<dbReference type="Pfam" id="PF00072">
    <property type="entry name" value="Response_reg"/>
    <property type="match status" value="2"/>
</dbReference>
<evidence type="ECO:0000256" key="6">
    <source>
        <dbReference type="SAM" id="MobiDB-lite"/>
    </source>
</evidence>
<dbReference type="EMBL" id="JBBHLI010000004">
    <property type="protein sequence ID" value="MEK9501049.1"/>
    <property type="molecule type" value="Genomic_DNA"/>
</dbReference>
<feature type="modified residue" description="4-aspartylphosphate" evidence="5">
    <location>
        <position position="1034"/>
    </location>
</feature>
<proteinExistence type="predicted"/>
<evidence type="ECO:0000313" key="13">
    <source>
        <dbReference type="EMBL" id="MEK9501049.1"/>
    </source>
</evidence>
<feature type="domain" description="PAS" evidence="10">
    <location>
        <begin position="449"/>
        <end position="519"/>
    </location>
</feature>
<evidence type="ECO:0000313" key="14">
    <source>
        <dbReference type="Proteomes" id="UP001484239"/>
    </source>
</evidence>
<dbReference type="Pfam" id="PF01627">
    <property type="entry name" value="Hpt"/>
    <property type="match status" value="1"/>
</dbReference>
<dbReference type="Proteomes" id="UP001484239">
    <property type="component" value="Unassembled WGS sequence"/>
</dbReference>
<dbReference type="SMART" id="SM00448">
    <property type="entry name" value="REC"/>
    <property type="match status" value="2"/>
</dbReference>
<feature type="domain" description="PAS" evidence="10">
    <location>
        <begin position="320"/>
        <end position="390"/>
    </location>
</feature>
<feature type="modified residue" description="4-aspartylphosphate" evidence="5">
    <location>
        <position position="891"/>
    </location>
</feature>
<dbReference type="Pfam" id="PF02518">
    <property type="entry name" value="HATPase_c"/>
    <property type="match status" value="1"/>
</dbReference>
<evidence type="ECO:0000256" key="5">
    <source>
        <dbReference type="PROSITE-ProRule" id="PRU00169"/>
    </source>
</evidence>
<dbReference type="NCBIfam" id="TIGR00229">
    <property type="entry name" value="sensory_box"/>
    <property type="match status" value="2"/>
</dbReference>
<dbReference type="CDD" id="cd00082">
    <property type="entry name" value="HisKA"/>
    <property type="match status" value="1"/>
</dbReference>
<dbReference type="SUPFAM" id="SSF47384">
    <property type="entry name" value="Homodimeric domain of signal transducing histidine kinase"/>
    <property type="match status" value="1"/>
</dbReference>
<evidence type="ECO:0000259" key="10">
    <source>
        <dbReference type="PROSITE" id="PS50112"/>
    </source>
</evidence>
<dbReference type="SMART" id="SM00388">
    <property type="entry name" value="HisKA"/>
    <property type="match status" value="1"/>
</dbReference>
<evidence type="ECO:0000259" key="9">
    <source>
        <dbReference type="PROSITE" id="PS50110"/>
    </source>
</evidence>
<evidence type="ECO:0000259" key="12">
    <source>
        <dbReference type="PROSITE" id="PS50894"/>
    </source>
</evidence>
<dbReference type="InterPro" id="IPR003661">
    <property type="entry name" value="HisK_dim/P_dom"/>
</dbReference>
<dbReference type="Gene3D" id="1.20.120.160">
    <property type="entry name" value="HPT domain"/>
    <property type="match status" value="1"/>
</dbReference>
<dbReference type="CDD" id="cd17546">
    <property type="entry name" value="REC_hyHK_CKI1_RcsC-like"/>
    <property type="match status" value="1"/>
</dbReference>
<evidence type="ECO:0000256" key="4">
    <source>
        <dbReference type="PROSITE-ProRule" id="PRU00110"/>
    </source>
</evidence>
<sequence length="1245" mass="136359">MPTDLQLARLFHEETAPATPAHVALIGVIVAFLWPYVPHALLLKMMGAVIVAAFVRFLVHRRARRWYDHARSLVRVTRVSTLLVAAVWVGVTLTLATELDEALWLRYLLAVAGIVAAANATHMADRLGYHIFSALIMGSAMGGTLIQHVGPGTVTEIGIIALYWGLMTWIHLRSHRQLVDRVVASAQLRAATEASVREKEFLDGVLESVPDAMALIDPAGRITRVNDEFVELVVPSSTAGEELTLESITSSGLGAVLARTVRTAREQGASERECRTSVGGEPGWFMAKAARAAGDADGWVFLQLRDITSVRSAEQAQRKAEADLADMVESAHDLIWRVDNRGRWTFLNSAAEHIYGVEVESLLGMNSLEMSPEEHRVTDQRAFKGILAGDSLVNHLTVHVRPDGERRWMSFSGSPLRDDTLAVVGAHGIARDVTAEVQAREALEQLAERDSLVRSLINASDDLVFYKDVDSVYRGCNDAFAEVMGVPEDELIGMRDSDLFAPTLAAHIRERDEEVMAGRAPIRYETHYHPDQPHRVWETVKTAFVSDDGEVLGVLGISREMTAWKEAQERMQKMAEQAEHAAQMKSAFLANMSHEIRTPMNGVLGMSELLQDTDLGSEQRQYVDVIRSSAENLLRILNDILDFSKIEAGHLELDSAPFDLHKEVGDAVRVMAIQASRRGNELMVDIESGVPRWVEGDPGRLRQIITNLVGNAVKFTEDGEVEVRVAIDDADADTPGGTRLRMQVRDSGIGIAEDKLALIFQEFSQADASVSRRYGGTGLGLAISRRLVRLMGGRMQVESREGAGSTFTFDVVLTPCDPPAEARPLTDAGPVDLSGMRVLVVDDNHTNRRILRGVLGEAGCTVHQADSGAAALHRLDELDAAGTAPDLIVMDVQMPEMDGLTVIERLRTDSRMSAFMRIPILVLTSANRPEDARRVRELGVEGYFLKPLPRPDLLRAVAGIRAGRSDDPEAEGPGVGLGAHLRRHRVLVVEDNAVNRMVACAVLEKAGYRVEIATNGVEAVAAVGDGDFQLVLMDVQMPEMDGLEATRVIRRAEAETGRRRLPIIALTAHALEEERERCLGAGMDDFLAKPFRAEDLLALLEQWTRSEAVSPDASSSLDESSMDATAPPASAASEEPPVDLDGFRSVLEAAGIVEVFETTLDIFRDDLPRRMEQIRSAWEARDVGAVAEAAHAIKSAAGNVQARRLNTLVADLESAGRAEDVGRMESLWPDVDAELDRVDRFLQTR</sequence>
<dbReference type="InterPro" id="IPR008207">
    <property type="entry name" value="Sig_transdc_His_kin_Hpt_dom"/>
</dbReference>
<dbReference type="InterPro" id="IPR004358">
    <property type="entry name" value="Sig_transdc_His_kin-like_C"/>
</dbReference>
<dbReference type="InterPro" id="IPR011006">
    <property type="entry name" value="CheY-like_superfamily"/>
</dbReference>
<dbReference type="RefSeq" id="WP_405285390.1">
    <property type="nucleotide sequence ID" value="NZ_CP144380.1"/>
</dbReference>
<keyword evidence="7" id="KW-0472">Membrane</keyword>
<dbReference type="InterPro" id="IPR001789">
    <property type="entry name" value="Sig_transdc_resp-reg_receiver"/>
</dbReference>
<dbReference type="CDD" id="cd00130">
    <property type="entry name" value="PAS"/>
    <property type="match status" value="2"/>
</dbReference>
<dbReference type="PROSITE" id="PS50113">
    <property type="entry name" value="PAC"/>
    <property type="match status" value="1"/>
</dbReference>
<dbReference type="InterPro" id="IPR036890">
    <property type="entry name" value="HATPase_C_sf"/>
</dbReference>
<keyword evidence="3 5" id="KW-0597">Phosphoprotein</keyword>
<feature type="domain" description="PAC" evidence="11">
    <location>
        <begin position="393"/>
        <end position="445"/>
    </location>
</feature>
<dbReference type="InterPro" id="IPR013656">
    <property type="entry name" value="PAS_4"/>
</dbReference>
<dbReference type="PANTHER" id="PTHR45339">
    <property type="entry name" value="HYBRID SIGNAL TRANSDUCTION HISTIDINE KINASE J"/>
    <property type="match status" value="1"/>
</dbReference>
<feature type="modified residue" description="Phosphohistidine" evidence="4">
    <location>
        <position position="1191"/>
    </location>
</feature>
<dbReference type="SMART" id="SM00387">
    <property type="entry name" value="HATPase_c"/>
    <property type="match status" value="1"/>
</dbReference>
<dbReference type="Gene3D" id="1.10.287.130">
    <property type="match status" value="1"/>
</dbReference>
<feature type="region of interest" description="Disordered" evidence="6">
    <location>
        <begin position="1109"/>
        <end position="1137"/>
    </location>
</feature>
<gene>
    <name evidence="13" type="ORF">WI372_08680</name>
</gene>
<dbReference type="Gene3D" id="3.30.565.10">
    <property type="entry name" value="Histidine kinase-like ATPase, C-terminal domain"/>
    <property type="match status" value="1"/>
</dbReference>
<dbReference type="PROSITE" id="PS50110">
    <property type="entry name" value="RESPONSE_REGULATORY"/>
    <property type="match status" value="2"/>
</dbReference>
<feature type="domain" description="HPt" evidence="12">
    <location>
        <begin position="1152"/>
        <end position="1245"/>
    </location>
</feature>
<feature type="transmembrane region" description="Helical" evidence="7">
    <location>
        <begin position="40"/>
        <end position="59"/>
    </location>
</feature>
<name>A0ABU9EAB6_9BACT</name>
<dbReference type="Gene3D" id="3.40.50.2300">
    <property type="match status" value="2"/>
</dbReference>
<evidence type="ECO:0000256" key="3">
    <source>
        <dbReference type="ARBA" id="ARBA00022553"/>
    </source>
</evidence>
<keyword evidence="7" id="KW-0812">Transmembrane</keyword>